<dbReference type="Proteomes" id="UP000324282">
    <property type="component" value="Unassembled WGS sequence"/>
</dbReference>
<feature type="domain" description="AsmA" evidence="3">
    <location>
        <begin position="542"/>
        <end position="845"/>
    </location>
</feature>
<proteinExistence type="predicted"/>
<keyword evidence="2" id="KW-0812">Transmembrane</keyword>
<gene>
    <name evidence="4" type="ORF">A9A72_120274</name>
</gene>
<evidence type="ECO:0000259" key="3">
    <source>
        <dbReference type="Pfam" id="PF05170"/>
    </source>
</evidence>
<dbReference type="PANTHER" id="PTHR30441:SF4">
    <property type="entry name" value="PROTEIN ASMA"/>
    <property type="match status" value="1"/>
</dbReference>
<keyword evidence="2" id="KW-0472">Membrane</keyword>
<evidence type="ECO:0000256" key="1">
    <source>
        <dbReference type="SAM" id="MobiDB-lite"/>
    </source>
</evidence>
<dbReference type="AlphaFoldDB" id="A0A5S5BIU7"/>
<evidence type="ECO:0000256" key="2">
    <source>
        <dbReference type="SAM" id="Phobius"/>
    </source>
</evidence>
<evidence type="ECO:0000313" key="5">
    <source>
        <dbReference type="Proteomes" id="UP000324282"/>
    </source>
</evidence>
<dbReference type="EMBL" id="VNHQ01000010">
    <property type="protein sequence ID" value="TYP66949.1"/>
    <property type="molecule type" value="Genomic_DNA"/>
</dbReference>
<dbReference type="GO" id="GO:0090313">
    <property type="term" value="P:regulation of protein targeting to membrane"/>
    <property type="evidence" value="ECO:0007669"/>
    <property type="project" value="TreeGrafter"/>
</dbReference>
<feature type="transmembrane region" description="Helical" evidence="2">
    <location>
        <begin position="21"/>
        <end position="43"/>
    </location>
</feature>
<dbReference type="InterPro" id="IPR007844">
    <property type="entry name" value="AsmA"/>
</dbReference>
<accession>A0A5S5BIU7</accession>
<dbReference type="PANTHER" id="PTHR30441">
    <property type="entry name" value="DUF748 DOMAIN-CONTAINING PROTEIN"/>
    <property type="match status" value="1"/>
</dbReference>
<evidence type="ECO:0000313" key="4">
    <source>
        <dbReference type="EMBL" id="TYP66949.1"/>
    </source>
</evidence>
<organism evidence="4 5">
    <name type="scientific">Stutzerimonas stutzeri</name>
    <name type="common">Pseudomonas stutzeri</name>
    <dbReference type="NCBI Taxonomy" id="316"/>
    <lineage>
        <taxon>Bacteria</taxon>
        <taxon>Pseudomonadati</taxon>
        <taxon>Pseudomonadota</taxon>
        <taxon>Gammaproteobacteria</taxon>
        <taxon>Pseudomonadales</taxon>
        <taxon>Pseudomonadaceae</taxon>
        <taxon>Stutzerimonas</taxon>
    </lineage>
</organism>
<dbReference type="Pfam" id="PF05170">
    <property type="entry name" value="AsmA"/>
    <property type="match status" value="2"/>
</dbReference>
<comment type="caution">
    <text evidence="4">The sequence shown here is derived from an EMBL/GenBank/DDBJ whole genome shotgun (WGS) entry which is preliminary data.</text>
</comment>
<reference evidence="4 5" key="1">
    <citation type="submission" date="2019-07" db="EMBL/GenBank/DDBJ databases">
        <title>Deep subsurface shale carbon reservoir microbial communities from Ohio and West Virginia, USA.</title>
        <authorList>
            <person name="Wrighton K."/>
        </authorList>
    </citation>
    <scope>NUCLEOTIDE SEQUENCE [LARGE SCALE GENOMIC DNA]</scope>
    <source>
        <strain evidence="4 5">NP_8Ht</strain>
    </source>
</reference>
<protein>
    <submittedName>
        <fullName evidence="4">Uncharacterized protein involved in outer membrane biogenesis</fullName>
    </submittedName>
</protein>
<dbReference type="InterPro" id="IPR052894">
    <property type="entry name" value="AsmA-related"/>
</dbReference>
<dbReference type="OrthoDB" id="5749006at2"/>
<feature type="domain" description="AsmA" evidence="3">
    <location>
        <begin position="20"/>
        <end position="209"/>
    </location>
</feature>
<dbReference type="GO" id="GO:0005886">
    <property type="term" value="C:plasma membrane"/>
    <property type="evidence" value="ECO:0007669"/>
    <property type="project" value="TreeGrafter"/>
</dbReference>
<keyword evidence="2" id="KW-1133">Transmembrane helix</keyword>
<name>A0A5S5BIU7_STUST</name>
<sequence length="954" mass="101876">MQLTLSKSASGPDQEARVAKAAKIIGIVLAALVLLVVIAAVLVQTQWAREKIEAQLSQRLDGRAVEIGSLDVDWGFPLGISVGDVQVANPEWAEHPYMLKLDAMQAEIDVGALLTGNLSLQLLELDNPEVHLARQEDGRSNWAALTGSESDSSEPPIQPETIRIQNGQLTYRDAKMDAQVELDIETTNNGPGQRQLSIEGNGNVQGKPLTLSLTGEPPSQALASGAPYAVSLDAQLGKIQASFKGEAKQLPALDALQGKLTVSAPDSAELMSFDSPAINVPAFDFNTQLKRDGQRWALQDMDLNTGESHLTGSLVLERGDTPELTAKLQGNRLDLNRWGVMRLLDSEPNGAQSQAKDNEQSLQQSAQNLLQPLRRYRGELDLNLEKLLYGDAALSDIVLKANLAEQQLKIERLHAAQGGGAVDASGSLDLTKNSLSGTVDLTVEQLDLGRALAPLGYPGLGTLDGELHTRLAQNSARLSDTHLRYENPTRDLRVEVDATSTDSGLQLTGDAWRNDVPLQFEIDVGALEELFVDQPYPVEGTVKSRDSRLTVKGTVTNPLQLEAADLAISLEGPNPANLNPLTGWSLPSLAGYQLNGQLLWENQQLRLQDLRANWGDSDVSGDVRLSLSGRPMLWANLHSDTLETSDLKAPDTPTDPNDGQVFSSEPLGLDALRDRDAIIRYEADQVLAEAIPLNAVDFKAELDNGVLVAEPLTLSIGKGKANGRLRLDVRPQQPTGELHLDITSVNLSPILREADLSKVAQDSAGTIGGQLDVTLEGQSLGEMAANLDGKLELAMSGGKLDMLAVELLGLDAGEAALAALADSDQVDMNCTYLRFDSTAGTAKLEQFFISTADSNITGGGTIKLDSERLDLAFEARAKDFSLLSGNSPVELQGTLSDPQVSVVTGELAARAIASVVGALVAPPLAILPWLEAGLGEGSGIGCRKALNEFEQSGN</sequence>
<feature type="region of interest" description="Disordered" evidence="1">
    <location>
        <begin position="644"/>
        <end position="665"/>
    </location>
</feature>
<feature type="compositionally biased region" description="Polar residues" evidence="1">
    <location>
        <begin position="654"/>
        <end position="663"/>
    </location>
</feature>